<comment type="catalytic activity">
    <reaction evidence="6">
        <text>GTP + H2O = GDP + phosphate + H(+)</text>
        <dbReference type="Rhea" id="RHEA:19669"/>
        <dbReference type="ChEBI" id="CHEBI:15377"/>
        <dbReference type="ChEBI" id="CHEBI:15378"/>
        <dbReference type="ChEBI" id="CHEBI:37565"/>
        <dbReference type="ChEBI" id="CHEBI:43474"/>
        <dbReference type="ChEBI" id="CHEBI:58189"/>
    </reaction>
    <physiologicalReaction direction="left-to-right" evidence="6">
        <dbReference type="Rhea" id="RHEA:19670"/>
    </physiologicalReaction>
</comment>
<dbReference type="Pfam" id="PF02492">
    <property type="entry name" value="cobW"/>
    <property type="match status" value="1"/>
</dbReference>
<dbReference type="InterPro" id="IPR003495">
    <property type="entry name" value="CobW/HypB/UreG_nucleotide-bd"/>
</dbReference>
<keyword evidence="1" id="KW-0547">Nucleotide-binding</keyword>
<keyword evidence="3" id="KW-0143">Chaperone</keyword>
<dbReference type="InterPro" id="IPR027417">
    <property type="entry name" value="P-loop_NTPase"/>
</dbReference>
<keyword evidence="2" id="KW-0378">Hydrolase</keyword>
<sequence length="400" mass="45719">MDKRLPVTVLSGFLGAGKTTLLNHILHNKEGLKVAVIVNDMSEINIDARLVENQNTLSRTEEKLVEMSNGCICCTLREDLMQEVERLANEKRFDYLLIESTGISEPVPVAQTFTYIDEESGIDLSAFSYVDTMVTVVDCFNFFKDFGSNELLMDRELTNMEGDLRTIVNLLTDQIEFANVIILNKTDLVNSETVNFLKATIRKLNPGAKIITSEFGKVALGEILNTRLFDFDEAQQSAGWQKELEAEHHTPETEEYGIGSFVFRNKKPFHPMRFWRYINEQYPEGALRAKGLFWLASRPQDALNFSQAGGSFRLEKAGVWWSSMPMSNRVQYSSFLQNQEYIESRWDKSWGDRINELVFIGQDLDQKKMMTDLEGCLITGEEKELFDASAIFQDPFPQNI</sequence>
<dbReference type="InterPro" id="IPR011629">
    <property type="entry name" value="CobW-like_C"/>
</dbReference>
<evidence type="ECO:0000256" key="6">
    <source>
        <dbReference type="ARBA" id="ARBA00049117"/>
    </source>
</evidence>
<dbReference type="Pfam" id="PF07683">
    <property type="entry name" value="CobW_C"/>
    <property type="match status" value="1"/>
</dbReference>
<evidence type="ECO:0000313" key="8">
    <source>
        <dbReference type="EMBL" id="MBK1896258.1"/>
    </source>
</evidence>
<dbReference type="InterPro" id="IPR051927">
    <property type="entry name" value="Zn_Chap_cDPG_Synth"/>
</dbReference>
<accession>A0ABS1FV05</accession>
<evidence type="ECO:0000256" key="1">
    <source>
        <dbReference type="ARBA" id="ARBA00022741"/>
    </source>
</evidence>
<gene>
    <name evidence="8" type="ORF">JHL15_10880</name>
</gene>
<protein>
    <submittedName>
        <fullName evidence="8">GTP-binding protein</fullName>
    </submittedName>
</protein>
<dbReference type="Gene3D" id="3.30.1220.10">
    <property type="entry name" value="CobW-like, C-terminal domain"/>
    <property type="match status" value="1"/>
</dbReference>
<dbReference type="PANTHER" id="PTHR43603">
    <property type="entry name" value="COBW DOMAIN-CONTAINING PROTEIN DDB_G0274527"/>
    <property type="match status" value="1"/>
</dbReference>
<comment type="function">
    <text evidence="5">Zinc chaperone that directly transfers zinc cofactor to target proteins, thereby activating them. Zinc is transferred from the CXCC motif in the GTPase domain to the zinc binding site in target proteins in a process requiring GTP hydrolysis.</text>
</comment>
<organism evidence="8 9">
    <name type="scientific">Chryseobacterium paridis</name>
    <dbReference type="NCBI Taxonomy" id="2800328"/>
    <lineage>
        <taxon>Bacteria</taxon>
        <taxon>Pseudomonadati</taxon>
        <taxon>Bacteroidota</taxon>
        <taxon>Flavobacteriia</taxon>
        <taxon>Flavobacteriales</taxon>
        <taxon>Weeksellaceae</taxon>
        <taxon>Chryseobacterium group</taxon>
        <taxon>Chryseobacterium</taxon>
    </lineage>
</organism>
<feature type="domain" description="CobW C-terminal" evidence="7">
    <location>
        <begin position="258"/>
        <end position="377"/>
    </location>
</feature>
<dbReference type="Gene3D" id="3.40.50.300">
    <property type="entry name" value="P-loop containing nucleotide triphosphate hydrolases"/>
    <property type="match status" value="1"/>
</dbReference>
<comment type="caution">
    <text evidence="8">The sequence shown here is derived from an EMBL/GenBank/DDBJ whole genome shotgun (WGS) entry which is preliminary data.</text>
</comment>
<evidence type="ECO:0000313" key="9">
    <source>
        <dbReference type="Proteomes" id="UP000628669"/>
    </source>
</evidence>
<dbReference type="SUPFAM" id="SSF52540">
    <property type="entry name" value="P-loop containing nucleoside triphosphate hydrolases"/>
    <property type="match status" value="1"/>
</dbReference>
<evidence type="ECO:0000256" key="4">
    <source>
        <dbReference type="ARBA" id="ARBA00034320"/>
    </source>
</evidence>
<name>A0ABS1FV05_9FLAO</name>
<dbReference type="InterPro" id="IPR036627">
    <property type="entry name" value="CobW-likC_sf"/>
</dbReference>
<evidence type="ECO:0000259" key="7">
    <source>
        <dbReference type="SMART" id="SM00833"/>
    </source>
</evidence>
<dbReference type="PANTHER" id="PTHR43603:SF1">
    <property type="entry name" value="ZINC-REGULATED GTPASE METALLOPROTEIN ACTIVATOR 1"/>
    <property type="match status" value="1"/>
</dbReference>
<dbReference type="RefSeq" id="WP_200245714.1">
    <property type="nucleotide sequence ID" value="NZ_JAENHK010000010.1"/>
</dbReference>
<evidence type="ECO:0000256" key="2">
    <source>
        <dbReference type="ARBA" id="ARBA00022801"/>
    </source>
</evidence>
<dbReference type="CDD" id="cd03112">
    <property type="entry name" value="CobW-like"/>
    <property type="match status" value="1"/>
</dbReference>
<keyword evidence="9" id="KW-1185">Reference proteome</keyword>
<dbReference type="EMBL" id="JAENHK010000010">
    <property type="protein sequence ID" value="MBK1896258.1"/>
    <property type="molecule type" value="Genomic_DNA"/>
</dbReference>
<proteinExistence type="inferred from homology"/>
<dbReference type="SMART" id="SM00833">
    <property type="entry name" value="CobW_C"/>
    <property type="match status" value="1"/>
</dbReference>
<dbReference type="Proteomes" id="UP000628669">
    <property type="component" value="Unassembled WGS sequence"/>
</dbReference>
<reference evidence="9" key="1">
    <citation type="submission" date="2021-01" db="EMBL/GenBank/DDBJ databases">
        <title>Genome public.</title>
        <authorList>
            <person name="Liu C."/>
            <person name="Sun Q."/>
        </authorList>
    </citation>
    <scope>NUCLEOTIDE SEQUENCE [LARGE SCALE GENOMIC DNA]</scope>
    <source>
        <strain evidence="9">YIM B02567</strain>
    </source>
</reference>
<evidence type="ECO:0000256" key="5">
    <source>
        <dbReference type="ARBA" id="ARBA00045658"/>
    </source>
</evidence>
<evidence type="ECO:0000256" key="3">
    <source>
        <dbReference type="ARBA" id="ARBA00023186"/>
    </source>
</evidence>
<comment type="similarity">
    <text evidence="4">Belongs to the SIMIBI class G3E GTPase family. ZNG1 subfamily.</text>
</comment>